<dbReference type="AlphaFoldDB" id="A0AAU9JUU2"/>
<organism evidence="1 2">
    <name type="scientific">Blepharisma stoltei</name>
    <dbReference type="NCBI Taxonomy" id="1481888"/>
    <lineage>
        <taxon>Eukaryota</taxon>
        <taxon>Sar</taxon>
        <taxon>Alveolata</taxon>
        <taxon>Ciliophora</taxon>
        <taxon>Postciliodesmatophora</taxon>
        <taxon>Heterotrichea</taxon>
        <taxon>Heterotrichida</taxon>
        <taxon>Blepharismidae</taxon>
        <taxon>Blepharisma</taxon>
    </lineage>
</organism>
<evidence type="ECO:0000313" key="2">
    <source>
        <dbReference type="Proteomes" id="UP001162131"/>
    </source>
</evidence>
<keyword evidence="2" id="KW-1185">Reference proteome</keyword>
<comment type="caution">
    <text evidence="1">The sequence shown here is derived from an EMBL/GenBank/DDBJ whole genome shotgun (WGS) entry which is preliminary data.</text>
</comment>
<protein>
    <submittedName>
        <fullName evidence="1">Uncharacterized protein</fullName>
    </submittedName>
</protein>
<sequence>MTKGRPTDHTTKLLDQFENSKTSTKSKRKKNEKLINIFYRRFYNICRSLADGTNTNPQFLEIKKIMSTELQLIVQSKLWPKKFIHKSEQALYSGLKKSQFSIKSCKLIRKAFKTFSDAVIVYSNILTSCSEKELEKLFKYQCIGEFAADVKKKLWVGLIKDHLAQVGIEKAQRNNKDLMALINEIPDEENIRESQKVALEDLPTNSSLFCTNALQDEKWDYLIQDQDANMEIFEEESTLPSTEDESDKLFPCAMDPFHFYSSDSIGECDFTGRDDVEDFLNFS</sequence>
<reference evidence="1" key="1">
    <citation type="submission" date="2021-09" db="EMBL/GenBank/DDBJ databases">
        <authorList>
            <consortium name="AG Swart"/>
            <person name="Singh M."/>
            <person name="Singh A."/>
            <person name="Seah K."/>
            <person name="Emmerich C."/>
        </authorList>
    </citation>
    <scope>NUCLEOTIDE SEQUENCE</scope>
    <source>
        <strain evidence="1">ATCC30299</strain>
    </source>
</reference>
<evidence type="ECO:0000313" key="1">
    <source>
        <dbReference type="EMBL" id="CAG9331008.1"/>
    </source>
</evidence>
<gene>
    <name evidence="1" type="ORF">BSTOLATCC_MIC52414</name>
</gene>
<accession>A0AAU9JUU2</accession>
<dbReference type="EMBL" id="CAJZBQ010000052">
    <property type="protein sequence ID" value="CAG9331008.1"/>
    <property type="molecule type" value="Genomic_DNA"/>
</dbReference>
<name>A0AAU9JUU2_9CILI</name>
<dbReference type="Proteomes" id="UP001162131">
    <property type="component" value="Unassembled WGS sequence"/>
</dbReference>
<proteinExistence type="predicted"/>